<dbReference type="EMBL" id="MK919478">
    <property type="protein sequence ID" value="QDH48475.1"/>
    <property type="molecule type" value="Genomic_DNA"/>
</dbReference>
<reference evidence="1 2" key="1">
    <citation type="submission" date="2019-05" db="EMBL/GenBank/DDBJ databases">
        <authorList>
            <person name="Hammer B.W."/>
            <person name="Bultman M.N."/>
            <person name="Callewaert L."/>
            <person name="Holmes X.D."/>
            <person name="Kurz K.E."/>
            <person name="Mukundan A."/>
            <person name="Rutledge M.R."/>
            <person name="Saini P."/>
            <person name="Searly J."/>
            <person name="Butela K.A."/>
            <person name="Garlena R.A."/>
            <person name="Russell D.A."/>
            <person name="Pope W.H."/>
            <person name="Jacobs-Sera D."/>
            <person name="Hatfull G.F."/>
        </authorList>
    </citation>
    <scope>NUCLEOTIDE SEQUENCE [LARGE SCALE GENOMIC DNA]</scope>
</reference>
<organism evidence="1 2">
    <name type="scientific">Gordonia phage Ziko</name>
    <dbReference type="NCBI Taxonomy" id="2591193"/>
    <lineage>
        <taxon>Viruses</taxon>
        <taxon>Duplodnaviria</taxon>
        <taxon>Heunggongvirae</taxon>
        <taxon>Uroviricota</taxon>
        <taxon>Caudoviricetes</taxon>
        <taxon>Ronaldovirus</taxon>
        <taxon>Ronaldovirus ronaldo</taxon>
    </lineage>
</organism>
<accession>A0A514A5C7</accession>
<dbReference type="Proteomes" id="UP000319202">
    <property type="component" value="Segment"/>
</dbReference>
<evidence type="ECO:0000313" key="1">
    <source>
        <dbReference type="EMBL" id="QDH48475.1"/>
    </source>
</evidence>
<proteinExistence type="predicted"/>
<protein>
    <submittedName>
        <fullName evidence="1">Uncharacterized protein</fullName>
    </submittedName>
</protein>
<name>A0A514A5C7_9CAUD</name>
<gene>
    <name evidence="1" type="primary">139</name>
    <name evidence="1" type="ORF">SEA_ZIKO_139</name>
</gene>
<sequence>MSSESCANCFGDVETLGGFTLTDWSSGEDTEFCSRKCLVHFIATNVAEWSKELNERLA</sequence>
<evidence type="ECO:0000313" key="2">
    <source>
        <dbReference type="Proteomes" id="UP000319202"/>
    </source>
</evidence>